<dbReference type="Gene3D" id="1.10.20.140">
    <property type="match status" value="1"/>
</dbReference>
<keyword evidence="5" id="KW-0819">tRNA processing</keyword>
<dbReference type="EC" id="2.5.1.75" evidence="5"/>
<keyword evidence="2 6" id="KW-0808">Transferase</keyword>
<dbReference type="OrthoDB" id="775260at2759"/>
<evidence type="ECO:0000313" key="8">
    <source>
        <dbReference type="EMBL" id="KAF9585529.1"/>
    </source>
</evidence>
<dbReference type="GO" id="GO:0052381">
    <property type="term" value="F:tRNA dimethylallyltransferase activity"/>
    <property type="evidence" value="ECO:0007669"/>
    <property type="project" value="UniProtKB-EC"/>
</dbReference>
<gene>
    <name evidence="8" type="ORF">BGW38_001930</name>
</gene>
<keyword evidence="9" id="KW-1185">Reference proteome</keyword>
<evidence type="ECO:0000256" key="5">
    <source>
        <dbReference type="RuleBase" id="RU003783"/>
    </source>
</evidence>
<evidence type="ECO:0000256" key="2">
    <source>
        <dbReference type="ARBA" id="ARBA00022679"/>
    </source>
</evidence>
<organism evidence="8 9">
    <name type="scientific">Lunasporangiospora selenospora</name>
    <dbReference type="NCBI Taxonomy" id="979761"/>
    <lineage>
        <taxon>Eukaryota</taxon>
        <taxon>Fungi</taxon>
        <taxon>Fungi incertae sedis</taxon>
        <taxon>Mucoromycota</taxon>
        <taxon>Mortierellomycotina</taxon>
        <taxon>Mortierellomycetes</taxon>
        <taxon>Mortierellales</taxon>
        <taxon>Mortierellaceae</taxon>
        <taxon>Lunasporangiospora</taxon>
    </lineage>
</organism>
<keyword evidence="4 6" id="KW-0067">ATP-binding</keyword>
<dbReference type="GO" id="GO:0005739">
    <property type="term" value="C:mitochondrion"/>
    <property type="evidence" value="ECO:0007669"/>
    <property type="project" value="TreeGrafter"/>
</dbReference>
<dbReference type="Pfam" id="PF01715">
    <property type="entry name" value="IPPT"/>
    <property type="match status" value="1"/>
</dbReference>
<evidence type="ECO:0000256" key="1">
    <source>
        <dbReference type="ARBA" id="ARBA00005842"/>
    </source>
</evidence>
<evidence type="ECO:0000256" key="4">
    <source>
        <dbReference type="ARBA" id="ARBA00022840"/>
    </source>
</evidence>
<evidence type="ECO:0000313" key="9">
    <source>
        <dbReference type="Proteomes" id="UP000780801"/>
    </source>
</evidence>
<protein>
    <recommendedName>
        <fullName evidence="5">tRNA dimethylallyltransferase</fullName>
        <ecNumber evidence="5">2.5.1.75</ecNumber>
    </recommendedName>
</protein>
<dbReference type="InterPro" id="IPR027417">
    <property type="entry name" value="P-loop_NTPase"/>
</dbReference>
<evidence type="ECO:0000256" key="6">
    <source>
        <dbReference type="RuleBase" id="RU003785"/>
    </source>
</evidence>
<keyword evidence="3 6" id="KW-0547">Nucleotide-binding</keyword>
<name>A0A9P6G1T3_9FUNG</name>
<dbReference type="InterPro" id="IPR018022">
    <property type="entry name" value="IPT"/>
</dbReference>
<dbReference type="EMBL" id="JAABOA010000164">
    <property type="protein sequence ID" value="KAF9585529.1"/>
    <property type="molecule type" value="Genomic_DNA"/>
</dbReference>
<comment type="caution">
    <text evidence="8">The sequence shown here is derived from an EMBL/GenBank/DDBJ whole genome shotgun (WGS) entry which is preliminary data.</text>
</comment>
<feature type="compositionally biased region" description="Polar residues" evidence="7">
    <location>
        <begin position="452"/>
        <end position="467"/>
    </location>
</feature>
<dbReference type="AlphaFoldDB" id="A0A9P6G1T3"/>
<sequence>MVTENVAAYAVYKGLDIITNKMPIEEREGVVHHLMDFMAMDREYSVLDFKADASKLIKDIHDRDHLPVVVGGTHYYIQSLLWKDTLLDTKKDAGTMSDDEDDTGAKPSTPEEEERPHDAFLRDSDTPTLYKKLQEVDPIMAKKWHENDRRKISRSLQVYFETGQRQSDLIRKQHSSQEVHRLRMPACIFWVYSAPDVLNARLDTRVDKMIKGGLFDEIQGMRKNIGPETDYERGIWQAIGYKEFDPYFSALEKAVTDGEATVSKELETLKAECTEVMKIRTRQYAKRQVQWIRNKLLPLCREEEVKVYILDATSLETWKQNVSDIAISIAKDFFAGNLLPDPKSVCQYAKEMLVPQRSNDTVGALEAWDKKECTLCTEMQRIMHSKSTAPGSTGPTPSPVIIHGPTGLEQHFKSKLHRRMKTNKADMERDGDNWWFFKAQEFKKRRLAGLQKETSIESSSGDVTDNSEMSKDGDDVDRPKPSKIQRLDQAKEYTTKD</sequence>
<comment type="similarity">
    <text evidence="1 6">Belongs to the IPP transferase family.</text>
</comment>
<dbReference type="PANTHER" id="PTHR11088:SF89">
    <property type="entry name" value="TRNA DIMETHYLALLYLTRANSFERASE"/>
    <property type="match status" value="1"/>
</dbReference>
<dbReference type="InterPro" id="IPR039657">
    <property type="entry name" value="Dimethylallyltransferase"/>
</dbReference>
<dbReference type="NCBIfam" id="TIGR00174">
    <property type="entry name" value="miaA"/>
    <property type="match status" value="1"/>
</dbReference>
<feature type="compositionally biased region" description="Basic and acidic residues" evidence="7">
    <location>
        <begin position="468"/>
        <end position="497"/>
    </location>
</feature>
<feature type="region of interest" description="Disordered" evidence="7">
    <location>
        <begin position="93"/>
        <end position="121"/>
    </location>
</feature>
<evidence type="ECO:0000256" key="7">
    <source>
        <dbReference type="SAM" id="MobiDB-lite"/>
    </source>
</evidence>
<evidence type="ECO:0000256" key="3">
    <source>
        <dbReference type="ARBA" id="ARBA00022741"/>
    </source>
</evidence>
<dbReference type="GO" id="GO:0006400">
    <property type="term" value="P:tRNA modification"/>
    <property type="evidence" value="ECO:0007669"/>
    <property type="project" value="TreeGrafter"/>
</dbReference>
<dbReference type="Proteomes" id="UP000780801">
    <property type="component" value="Unassembled WGS sequence"/>
</dbReference>
<comment type="catalytic activity">
    <reaction evidence="5">
        <text>adenosine(37) in tRNA + dimethylallyl diphosphate = N(6)-dimethylallyladenosine(37) in tRNA + diphosphate</text>
        <dbReference type="Rhea" id="RHEA:26482"/>
        <dbReference type="Rhea" id="RHEA-COMP:10162"/>
        <dbReference type="Rhea" id="RHEA-COMP:10375"/>
        <dbReference type="ChEBI" id="CHEBI:33019"/>
        <dbReference type="ChEBI" id="CHEBI:57623"/>
        <dbReference type="ChEBI" id="CHEBI:74411"/>
        <dbReference type="ChEBI" id="CHEBI:74415"/>
        <dbReference type="EC" id="2.5.1.75"/>
    </reaction>
</comment>
<dbReference type="Gene3D" id="3.40.50.300">
    <property type="entry name" value="P-loop containing nucleotide triphosphate hydrolases"/>
    <property type="match status" value="1"/>
</dbReference>
<dbReference type="PANTHER" id="PTHR11088">
    <property type="entry name" value="TRNA DIMETHYLALLYLTRANSFERASE"/>
    <property type="match status" value="1"/>
</dbReference>
<proteinExistence type="inferred from homology"/>
<reference evidence="8" key="1">
    <citation type="journal article" date="2020" name="Fungal Divers.">
        <title>Resolving the Mortierellaceae phylogeny through synthesis of multi-gene phylogenetics and phylogenomics.</title>
        <authorList>
            <person name="Vandepol N."/>
            <person name="Liber J."/>
            <person name="Desiro A."/>
            <person name="Na H."/>
            <person name="Kennedy M."/>
            <person name="Barry K."/>
            <person name="Grigoriev I.V."/>
            <person name="Miller A.N."/>
            <person name="O'Donnell K."/>
            <person name="Stajich J.E."/>
            <person name="Bonito G."/>
        </authorList>
    </citation>
    <scope>NUCLEOTIDE SEQUENCE</scope>
    <source>
        <strain evidence="8">KOD1015</strain>
    </source>
</reference>
<feature type="region of interest" description="Disordered" evidence="7">
    <location>
        <begin position="451"/>
        <end position="497"/>
    </location>
</feature>
<accession>A0A9P6G1T3</accession>
<dbReference type="GO" id="GO:0005524">
    <property type="term" value="F:ATP binding"/>
    <property type="evidence" value="ECO:0007669"/>
    <property type="project" value="UniProtKB-KW"/>
</dbReference>